<evidence type="ECO:0000313" key="6">
    <source>
        <dbReference type="EMBL" id="AMD19394.1"/>
    </source>
</evidence>
<dbReference type="PANTHER" id="PTHR10989">
    <property type="entry name" value="ANDROGEN-INDUCED PROTEIN 1-RELATED"/>
    <property type="match status" value="1"/>
</dbReference>
<protein>
    <submittedName>
        <fullName evidence="6">HBR493Wp</fullName>
    </submittedName>
</protein>
<feature type="transmembrane region" description="Helical" evidence="5">
    <location>
        <begin position="185"/>
        <end position="203"/>
    </location>
</feature>
<name>A0A120K1H6_9SACH</name>
<dbReference type="GO" id="GO:0016020">
    <property type="term" value="C:membrane"/>
    <property type="evidence" value="ECO:0007669"/>
    <property type="project" value="InterPro"/>
</dbReference>
<keyword evidence="3 5" id="KW-1133">Transmembrane helix</keyword>
<dbReference type="GO" id="GO:0012505">
    <property type="term" value="C:endomembrane system"/>
    <property type="evidence" value="ECO:0007669"/>
    <property type="project" value="UniProtKB-SubCell"/>
</dbReference>
<dbReference type="InterPro" id="IPR006838">
    <property type="entry name" value="ADTRP_AIG1"/>
</dbReference>
<dbReference type="OrthoDB" id="1898221at2759"/>
<sequence>MSTVINAFSLVVTSWGLCKSINLELDPSLAKAGPKQFLTNIGAGITIINNVLAILNNWSLLPTEGLEYFSREILFPLALQTETVIAGVYWPLRLFWIHLIMHNIKDGKSPIPLPVDLSIHLVPILTLLIEYYGVRKTPFQVSAYVVWILTFIISILYNFWLKTIIDVENGQVYPYPFLSIPEPQVTFVFVGITTIGCLSFLAYKYSHPGRRTPSLKQQKLQ</sequence>
<feature type="transmembrane region" description="Helical" evidence="5">
    <location>
        <begin position="111"/>
        <end position="132"/>
    </location>
</feature>
<keyword evidence="2 5" id="KW-0812">Transmembrane</keyword>
<keyword evidence="4 5" id="KW-0472">Membrane</keyword>
<reference evidence="6 7" key="1">
    <citation type="submission" date="2016-01" db="EMBL/GenBank/DDBJ databases">
        <title>Genome sequence of the yeast Holleya sinecauda.</title>
        <authorList>
            <person name="Dietrich F.S."/>
        </authorList>
    </citation>
    <scope>NUCLEOTIDE SEQUENCE [LARGE SCALE GENOMIC DNA]</scope>
    <source>
        <strain evidence="6 7">ATCC 58844</strain>
    </source>
</reference>
<dbReference type="EMBL" id="CP014242">
    <property type="protein sequence ID" value="AMD19394.1"/>
    <property type="molecule type" value="Genomic_DNA"/>
</dbReference>
<proteinExistence type="predicted"/>
<dbReference type="Proteomes" id="UP000243052">
    <property type="component" value="Chromosome ii"/>
</dbReference>
<comment type="subcellular location">
    <subcellularLocation>
        <location evidence="1">Endomembrane system</location>
        <topology evidence="1">Multi-pass membrane protein</topology>
    </subcellularLocation>
</comment>
<accession>A0A120K1H6</accession>
<organism evidence="6 7">
    <name type="scientific">Eremothecium sinecaudum</name>
    <dbReference type="NCBI Taxonomy" id="45286"/>
    <lineage>
        <taxon>Eukaryota</taxon>
        <taxon>Fungi</taxon>
        <taxon>Dikarya</taxon>
        <taxon>Ascomycota</taxon>
        <taxon>Saccharomycotina</taxon>
        <taxon>Saccharomycetes</taxon>
        <taxon>Saccharomycetales</taxon>
        <taxon>Saccharomycetaceae</taxon>
        <taxon>Eremothecium</taxon>
    </lineage>
</organism>
<evidence type="ECO:0000256" key="3">
    <source>
        <dbReference type="ARBA" id="ARBA00022989"/>
    </source>
</evidence>
<feature type="transmembrane region" description="Helical" evidence="5">
    <location>
        <begin position="73"/>
        <end position="91"/>
    </location>
</feature>
<evidence type="ECO:0000313" key="7">
    <source>
        <dbReference type="Proteomes" id="UP000243052"/>
    </source>
</evidence>
<dbReference type="Pfam" id="PF04750">
    <property type="entry name" value="Far-17a_AIG1"/>
    <property type="match status" value="1"/>
</dbReference>
<dbReference type="PANTHER" id="PTHR10989:SF16">
    <property type="entry name" value="AT02829P-RELATED"/>
    <property type="match status" value="1"/>
</dbReference>
<dbReference type="AlphaFoldDB" id="A0A120K1H6"/>
<evidence type="ECO:0000256" key="4">
    <source>
        <dbReference type="ARBA" id="ARBA00023136"/>
    </source>
</evidence>
<keyword evidence="7" id="KW-1185">Reference proteome</keyword>
<evidence type="ECO:0000256" key="2">
    <source>
        <dbReference type="ARBA" id="ARBA00022692"/>
    </source>
</evidence>
<feature type="transmembrane region" description="Helical" evidence="5">
    <location>
        <begin position="144"/>
        <end position="165"/>
    </location>
</feature>
<evidence type="ECO:0000256" key="5">
    <source>
        <dbReference type="SAM" id="Phobius"/>
    </source>
</evidence>
<dbReference type="GeneID" id="28721687"/>
<evidence type="ECO:0000256" key="1">
    <source>
        <dbReference type="ARBA" id="ARBA00004127"/>
    </source>
</evidence>
<feature type="transmembrane region" description="Helical" evidence="5">
    <location>
        <begin position="37"/>
        <end position="61"/>
    </location>
</feature>
<dbReference type="RefSeq" id="XP_017986390.1">
    <property type="nucleotide sequence ID" value="XM_018130901.1"/>
</dbReference>
<gene>
    <name evidence="6" type="ORF">AW171_hschr21222</name>
</gene>